<dbReference type="GO" id="GO:0003984">
    <property type="term" value="F:acetolactate synthase activity"/>
    <property type="evidence" value="ECO:0007669"/>
    <property type="project" value="TreeGrafter"/>
</dbReference>
<dbReference type="SUPFAM" id="SSF52518">
    <property type="entry name" value="Thiamin diphosphate-binding fold (THDP-binding)"/>
    <property type="match status" value="2"/>
</dbReference>
<dbReference type="Gene3D" id="3.40.50.1220">
    <property type="entry name" value="TPP-binding domain"/>
    <property type="match status" value="1"/>
</dbReference>
<dbReference type="PROSITE" id="PS00187">
    <property type="entry name" value="TPP_ENZYMES"/>
    <property type="match status" value="1"/>
</dbReference>
<dbReference type="GO" id="GO:0005948">
    <property type="term" value="C:acetolactate synthase complex"/>
    <property type="evidence" value="ECO:0007669"/>
    <property type="project" value="TreeGrafter"/>
</dbReference>
<evidence type="ECO:0000256" key="1">
    <source>
        <dbReference type="ARBA" id="ARBA00007812"/>
    </source>
</evidence>
<evidence type="ECO:0000256" key="2">
    <source>
        <dbReference type="ARBA" id="ARBA00023052"/>
    </source>
</evidence>
<evidence type="ECO:0000256" key="4">
    <source>
        <dbReference type="SAM" id="MobiDB-lite"/>
    </source>
</evidence>
<feature type="region of interest" description="Disordered" evidence="4">
    <location>
        <begin position="388"/>
        <end position="425"/>
    </location>
</feature>
<proteinExistence type="inferred from homology"/>
<evidence type="ECO:0000313" key="8">
    <source>
        <dbReference type="EMBL" id="RBP69374.1"/>
    </source>
</evidence>
<dbReference type="InterPro" id="IPR012000">
    <property type="entry name" value="Thiamin_PyroP_enz_cen_dom"/>
</dbReference>
<dbReference type="CDD" id="cd07035">
    <property type="entry name" value="TPP_PYR_POX_like"/>
    <property type="match status" value="1"/>
</dbReference>
<dbReference type="InterPro" id="IPR000399">
    <property type="entry name" value="TPP-bd_CS"/>
</dbReference>
<dbReference type="InterPro" id="IPR012001">
    <property type="entry name" value="Thiamin_PyroP_enz_TPP-bd_dom"/>
</dbReference>
<dbReference type="Pfam" id="PF00205">
    <property type="entry name" value="TPP_enzyme_M"/>
    <property type="match status" value="1"/>
</dbReference>
<dbReference type="GO" id="GO:0000287">
    <property type="term" value="F:magnesium ion binding"/>
    <property type="evidence" value="ECO:0007669"/>
    <property type="project" value="InterPro"/>
</dbReference>
<keyword evidence="9" id="KW-1185">Reference proteome</keyword>
<feature type="domain" description="Thiamine pyrophosphate enzyme central" evidence="5">
    <location>
        <begin position="227"/>
        <end position="356"/>
    </location>
</feature>
<comment type="similarity">
    <text evidence="1 3">Belongs to the TPP enzyme family.</text>
</comment>
<feature type="compositionally biased region" description="Low complexity" evidence="4">
    <location>
        <begin position="479"/>
        <end position="525"/>
    </location>
</feature>
<dbReference type="InterPro" id="IPR045229">
    <property type="entry name" value="TPP_enz"/>
</dbReference>
<feature type="region of interest" description="Disordered" evidence="4">
    <location>
        <begin position="1"/>
        <end position="39"/>
    </location>
</feature>
<evidence type="ECO:0000259" key="6">
    <source>
        <dbReference type="Pfam" id="PF02775"/>
    </source>
</evidence>
<dbReference type="InterPro" id="IPR029035">
    <property type="entry name" value="DHS-like_NAD/FAD-binding_dom"/>
</dbReference>
<dbReference type="AlphaFoldDB" id="A0A366IE71"/>
<evidence type="ECO:0000313" key="9">
    <source>
        <dbReference type="Proteomes" id="UP000253509"/>
    </source>
</evidence>
<protein>
    <submittedName>
        <fullName evidence="8">Thiamine pyrophosphate-dependent enzyme</fullName>
    </submittedName>
</protein>
<dbReference type="Proteomes" id="UP000253509">
    <property type="component" value="Unassembled WGS sequence"/>
</dbReference>
<dbReference type="PANTHER" id="PTHR18968:SF120">
    <property type="entry name" value="ACETOLACTATE SYNTHASE LARGE SUBUNIT"/>
    <property type="match status" value="1"/>
</dbReference>
<feature type="compositionally biased region" description="Low complexity" evidence="4">
    <location>
        <begin position="8"/>
        <end position="26"/>
    </location>
</feature>
<gene>
    <name evidence="8" type="ORF">DFO65_11372</name>
</gene>
<name>A0A366IE71_9MICO</name>
<sequence length="717" mass="73792">MDRTDLISAPSPASRSVVSSRSSAPAQPQPAPSPGTRSAGHLIVDELEAHGVKRAYLVPGESYLDVIDGLHDSAIVPIVCRQEGGVGYMAVAEGRMTGVPGIAMVTRGPGASNVMVGVHTAYQDATPMVVFVGLIPTEQRGREAFQEFDLSGWFSSTTKKVLVLDDPDKAAEVVVDAMHTAVSGRPGPVVVGLPEEILVQPSAGEVLPPRAVGVPEASAGSLVELEARIDAADRPVLIVGGEDWSPRTSTVIARWSQRLGMAVLGTFRAYDGIDHAAPNFTGILGFSASPVAKRVFDEADLHVFLGCVRTDIATDGFTIGTSQPTVVIGPDPDAQGHFGRLDQHIVTSVRALARKLHETGRLHEPASAYTVGADGSIVDRADLADGVDLADHGPAGPVDDAGAHAGSGPADADTESAGKATAEADSAAAAAATAGADSPAPAGDVASILDDREAPALPEWVREARAEFQDWRIPRAARDASTTSASAAPGAGTSTRAARDASTTSASAAPGAGTSASAGSRNATSPGTAAPGAVAEYVDMDEAFVHVRELLPGDAIITYGAGNYSGWATRFLPTHSFPSALGPRNGSMGFGIPAAVAAGLVHPERTIFSIAGDGCFLMNGQELATAVQYGIDLTVIVNDNSVYGTIRGHQDRDYPGRAVGTSLRNPDFAAMAQAFGGLGLRVERTADFRDAFAAALAHEGLSLVHCITDPAIRSSRP</sequence>
<dbReference type="GO" id="GO:0009097">
    <property type="term" value="P:isoleucine biosynthetic process"/>
    <property type="evidence" value="ECO:0007669"/>
    <property type="project" value="TreeGrafter"/>
</dbReference>
<keyword evidence="2 3" id="KW-0786">Thiamine pyrophosphate</keyword>
<organism evidence="8 9">
    <name type="scientific">Brevibacterium celere</name>
    <dbReference type="NCBI Taxonomy" id="225845"/>
    <lineage>
        <taxon>Bacteria</taxon>
        <taxon>Bacillati</taxon>
        <taxon>Actinomycetota</taxon>
        <taxon>Actinomycetes</taxon>
        <taxon>Micrococcales</taxon>
        <taxon>Brevibacteriaceae</taxon>
        <taxon>Brevibacterium</taxon>
    </lineage>
</organism>
<dbReference type="RefSeq" id="WP_113905306.1">
    <property type="nucleotide sequence ID" value="NZ_QNSB01000013.1"/>
</dbReference>
<feature type="region of interest" description="Disordered" evidence="4">
    <location>
        <begin position="477"/>
        <end position="529"/>
    </location>
</feature>
<reference evidence="8 9" key="1">
    <citation type="submission" date="2018-06" db="EMBL/GenBank/DDBJ databases">
        <title>Freshwater and sediment microbial communities from various areas in North America, analyzing microbe dynamics in response to fracking.</title>
        <authorList>
            <person name="Lamendella R."/>
        </authorList>
    </citation>
    <scope>NUCLEOTIDE SEQUENCE [LARGE SCALE GENOMIC DNA]</scope>
    <source>
        <strain evidence="8 9">3b_TX</strain>
    </source>
</reference>
<feature type="domain" description="Thiamine pyrophosphate enzyme N-terminal TPP-binding" evidence="7">
    <location>
        <begin position="38"/>
        <end position="150"/>
    </location>
</feature>
<dbReference type="PANTHER" id="PTHR18968">
    <property type="entry name" value="THIAMINE PYROPHOSPHATE ENZYMES"/>
    <property type="match status" value="1"/>
</dbReference>
<evidence type="ECO:0000259" key="5">
    <source>
        <dbReference type="Pfam" id="PF00205"/>
    </source>
</evidence>
<dbReference type="InterPro" id="IPR029061">
    <property type="entry name" value="THDP-binding"/>
</dbReference>
<dbReference type="CDD" id="cd00568">
    <property type="entry name" value="TPP_enzymes"/>
    <property type="match status" value="1"/>
</dbReference>
<dbReference type="Gene3D" id="3.40.50.970">
    <property type="match status" value="2"/>
</dbReference>
<comment type="caution">
    <text evidence="8">The sequence shown here is derived from an EMBL/GenBank/DDBJ whole genome shotgun (WGS) entry which is preliminary data.</text>
</comment>
<dbReference type="Pfam" id="PF02775">
    <property type="entry name" value="TPP_enzyme_C"/>
    <property type="match status" value="1"/>
</dbReference>
<dbReference type="GO" id="GO:0050660">
    <property type="term" value="F:flavin adenine dinucleotide binding"/>
    <property type="evidence" value="ECO:0007669"/>
    <property type="project" value="TreeGrafter"/>
</dbReference>
<feature type="domain" description="Thiamine pyrophosphate enzyme TPP-binding" evidence="6">
    <location>
        <begin position="560"/>
        <end position="706"/>
    </location>
</feature>
<dbReference type="GO" id="GO:0009099">
    <property type="term" value="P:L-valine biosynthetic process"/>
    <property type="evidence" value="ECO:0007669"/>
    <property type="project" value="TreeGrafter"/>
</dbReference>
<dbReference type="SUPFAM" id="SSF52467">
    <property type="entry name" value="DHS-like NAD/FAD-binding domain"/>
    <property type="match status" value="1"/>
</dbReference>
<dbReference type="GO" id="GO:0030976">
    <property type="term" value="F:thiamine pyrophosphate binding"/>
    <property type="evidence" value="ECO:0007669"/>
    <property type="project" value="InterPro"/>
</dbReference>
<evidence type="ECO:0000259" key="7">
    <source>
        <dbReference type="Pfam" id="PF02776"/>
    </source>
</evidence>
<evidence type="ECO:0000256" key="3">
    <source>
        <dbReference type="RuleBase" id="RU362132"/>
    </source>
</evidence>
<dbReference type="Pfam" id="PF02776">
    <property type="entry name" value="TPP_enzyme_N"/>
    <property type="match status" value="1"/>
</dbReference>
<dbReference type="EMBL" id="QNSB01000013">
    <property type="protein sequence ID" value="RBP69374.1"/>
    <property type="molecule type" value="Genomic_DNA"/>
</dbReference>
<accession>A0A366IE71</accession>
<dbReference type="InterPro" id="IPR011766">
    <property type="entry name" value="TPP_enzyme_TPP-bd"/>
</dbReference>